<feature type="signal peptide" evidence="2">
    <location>
        <begin position="1"/>
        <end position="27"/>
    </location>
</feature>
<dbReference type="OrthoDB" id="244112at2"/>
<keyword evidence="2" id="KW-0732">Signal</keyword>
<keyword evidence="4" id="KW-1185">Reference proteome</keyword>
<sequence>MILLEQRWLACTMLLCAVIVPASQVPAQDTPAQAPAPAPDTVADIPEPASVSAALTQPHLASDKIADVFRAQTQTPAVAQQPRSEAAPDGVPSAGAKATPDEISQWVDQLGRAEFAAREQATAKLRAVGKQAMPVLQKAAQEHADLEVRMRAGTVADGIAGNETAGRVDAFLAGKDVSMEGWNVARKILGDGIRVRELYVEIFLRHEAAAAALEGSTKQRAEAFRATIIDIQRGMFVEHRLTTEADVIALLLLANDQDMPISRVEEGALFTTMRREATSRLLIDAQLSGLFRALLGGWVTRSDVSNRQDMLWFAINCNLDQSLQLALETLQKSTDPPTLAMAMQAISRFGDKSNISDVAQYLDDERAASEVQYFGGNVIEPQLRDAAMAAIVLLSDRQLADYHLDPNAIHANFGFIVQAIGFPAENNELRLEAIEKVKRELVPAK</sequence>
<dbReference type="AlphaFoldDB" id="A0A5C6C6D6"/>
<gene>
    <name evidence="3" type="ORF">Poly21_12120</name>
</gene>
<proteinExistence type="predicted"/>
<dbReference type="EMBL" id="SJPU01000001">
    <property type="protein sequence ID" value="TWU19041.1"/>
    <property type="molecule type" value="Genomic_DNA"/>
</dbReference>
<evidence type="ECO:0000256" key="2">
    <source>
        <dbReference type="SAM" id="SignalP"/>
    </source>
</evidence>
<feature type="region of interest" description="Disordered" evidence="1">
    <location>
        <begin position="74"/>
        <end position="98"/>
    </location>
</feature>
<evidence type="ECO:0000313" key="4">
    <source>
        <dbReference type="Proteomes" id="UP000319908"/>
    </source>
</evidence>
<name>A0A5C6C6D6_9BACT</name>
<reference evidence="3 4" key="1">
    <citation type="journal article" date="2020" name="Antonie Van Leeuwenhoek">
        <title>Rhodopirellula heiligendammensis sp. nov., Rhodopirellula pilleata sp. nov., and Rhodopirellula solitaria sp. nov. isolated from natural or artificial marine surfaces in Northern Germany and California, USA, and emended description of the genus Rhodopirellula.</title>
        <authorList>
            <person name="Kallscheuer N."/>
            <person name="Wiegand S."/>
            <person name="Jogler M."/>
            <person name="Boedeker C."/>
            <person name="Peeters S.H."/>
            <person name="Rast P."/>
            <person name="Heuer A."/>
            <person name="Jetten M.S.M."/>
            <person name="Rohde M."/>
            <person name="Jogler C."/>
        </authorList>
    </citation>
    <scope>NUCLEOTIDE SEQUENCE [LARGE SCALE GENOMIC DNA]</scope>
    <source>
        <strain evidence="3 4">Poly21</strain>
    </source>
</reference>
<comment type="caution">
    <text evidence="3">The sequence shown here is derived from an EMBL/GenBank/DDBJ whole genome shotgun (WGS) entry which is preliminary data.</text>
</comment>
<accession>A0A5C6C6D6</accession>
<evidence type="ECO:0008006" key="5">
    <source>
        <dbReference type="Google" id="ProtNLM"/>
    </source>
</evidence>
<dbReference type="Proteomes" id="UP000319908">
    <property type="component" value="Unassembled WGS sequence"/>
</dbReference>
<dbReference type="RefSeq" id="WP_146405954.1">
    <property type="nucleotide sequence ID" value="NZ_SJPU01000001.1"/>
</dbReference>
<evidence type="ECO:0000256" key="1">
    <source>
        <dbReference type="SAM" id="MobiDB-lite"/>
    </source>
</evidence>
<feature type="chain" id="PRO_5022710621" description="Secreted protein" evidence="2">
    <location>
        <begin position="28"/>
        <end position="445"/>
    </location>
</feature>
<evidence type="ECO:0000313" key="3">
    <source>
        <dbReference type="EMBL" id="TWU19041.1"/>
    </source>
</evidence>
<organism evidence="3 4">
    <name type="scientific">Allorhodopirellula heiligendammensis</name>
    <dbReference type="NCBI Taxonomy" id="2714739"/>
    <lineage>
        <taxon>Bacteria</taxon>
        <taxon>Pseudomonadati</taxon>
        <taxon>Planctomycetota</taxon>
        <taxon>Planctomycetia</taxon>
        <taxon>Pirellulales</taxon>
        <taxon>Pirellulaceae</taxon>
        <taxon>Allorhodopirellula</taxon>
    </lineage>
</organism>
<protein>
    <recommendedName>
        <fullName evidence="5">Secreted protein</fullName>
    </recommendedName>
</protein>